<dbReference type="InterPro" id="IPR004701">
    <property type="entry name" value="PTS_EIIA_man-typ"/>
</dbReference>
<dbReference type="AlphaFoldDB" id="A0A173QZI3"/>
<protein>
    <submittedName>
        <fullName evidence="7">ArsR family transcriptional regulator</fullName>
    </submittedName>
    <submittedName>
        <fullName evidence="8">Regulatory protein luxO</fullName>
    </submittedName>
</protein>
<feature type="domain" description="PRD" evidence="6">
    <location>
        <begin position="829"/>
        <end position="928"/>
    </location>
</feature>
<evidence type="ECO:0000313" key="8">
    <source>
        <dbReference type="EMBL" id="CUM71032.1"/>
    </source>
</evidence>
<dbReference type="InterPro" id="IPR011608">
    <property type="entry name" value="PRD"/>
</dbReference>
<dbReference type="PROSITE" id="PS51372">
    <property type="entry name" value="PRD_2"/>
    <property type="match status" value="2"/>
</dbReference>
<dbReference type="Gene3D" id="1.10.1790.10">
    <property type="entry name" value="PRD domain"/>
    <property type="match status" value="2"/>
</dbReference>
<dbReference type="Pfam" id="PF03610">
    <property type="entry name" value="EIIA-man"/>
    <property type="match status" value="1"/>
</dbReference>
<evidence type="ECO:0000259" key="6">
    <source>
        <dbReference type="PROSITE" id="PS51372"/>
    </source>
</evidence>
<reference evidence="7 10" key="2">
    <citation type="journal article" date="2016" name="Sci. Rep.">
        <title>Accelerated dysbiosis of gut microbiota during aggravation of DSS-induced colitis by a butyrate-producing bacterium.</title>
        <authorList>
            <person name="Zhang Q."/>
            <person name="Wu Y."/>
            <person name="Wang J."/>
            <person name="Wu G."/>
            <person name="Long W."/>
            <person name="Xue Z."/>
            <person name="Wang L."/>
            <person name="Zhang X."/>
            <person name="Pang X."/>
            <person name="Zhao Y."/>
            <person name="Zhao L."/>
            <person name="Zhang C."/>
        </authorList>
    </citation>
    <scope>NUCLEOTIDE SEQUENCE [LARGE SCALE GENOMIC DNA]</scope>
    <source>
        <strain evidence="7 10">BPB5</strain>
    </source>
</reference>
<keyword evidence="3" id="KW-0067">ATP-binding</keyword>
<dbReference type="GO" id="GO:0016740">
    <property type="term" value="F:transferase activity"/>
    <property type="evidence" value="ECO:0007669"/>
    <property type="project" value="UniProtKB-KW"/>
</dbReference>
<dbReference type="GO" id="GO:0006355">
    <property type="term" value="P:regulation of DNA-templated transcription"/>
    <property type="evidence" value="ECO:0007669"/>
    <property type="project" value="InterPro"/>
</dbReference>
<dbReference type="GO" id="GO:0005524">
    <property type="term" value="F:ATP binding"/>
    <property type="evidence" value="ECO:0007669"/>
    <property type="project" value="UniProtKB-KW"/>
</dbReference>
<keyword evidence="1" id="KW-0808">Transferase</keyword>
<dbReference type="InterPro" id="IPR036634">
    <property type="entry name" value="PRD_sf"/>
</dbReference>
<feature type="domain" description="Sigma-54 factor interaction" evidence="4">
    <location>
        <begin position="118"/>
        <end position="352"/>
    </location>
</feature>
<feature type="domain" description="PTS EIIA type-4" evidence="5">
    <location>
        <begin position="573"/>
        <end position="696"/>
    </location>
</feature>
<dbReference type="EMBL" id="CP012098">
    <property type="protein sequence ID" value="AQP39654.1"/>
    <property type="molecule type" value="Genomic_DNA"/>
</dbReference>
<evidence type="ECO:0000256" key="3">
    <source>
        <dbReference type="ARBA" id="ARBA00022840"/>
    </source>
</evidence>
<dbReference type="RefSeq" id="WP_009264161.1">
    <property type="nucleotide sequence ID" value="NZ_CAXSPF010000032.1"/>
</dbReference>
<dbReference type="PROSITE" id="PS00676">
    <property type="entry name" value="SIGMA54_INTERACT_2"/>
    <property type="match status" value="1"/>
</dbReference>
<dbReference type="GO" id="GO:0009401">
    <property type="term" value="P:phosphoenolpyruvate-dependent sugar phosphotransferase system"/>
    <property type="evidence" value="ECO:0007669"/>
    <property type="project" value="InterPro"/>
</dbReference>
<dbReference type="CDD" id="cd00009">
    <property type="entry name" value="AAA"/>
    <property type="match status" value="1"/>
</dbReference>
<dbReference type="InterPro" id="IPR002078">
    <property type="entry name" value="Sigma_54_int"/>
</dbReference>
<evidence type="ECO:0000256" key="2">
    <source>
        <dbReference type="ARBA" id="ARBA00022741"/>
    </source>
</evidence>
<organism evidence="8 9">
    <name type="scientific">Anaerostipes hadrus</name>
    <dbReference type="NCBI Taxonomy" id="649756"/>
    <lineage>
        <taxon>Bacteria</taxon>
        <taxon>Bacillati</taxon>
        <taxon>Bacillota</taxon>
        <taxon>Clostridia</taxon>
        <taxon>Lachnospirales</taxon>
        <taxon>Lachnospiraceae</taxon>
        <taxon>Anaerostipes</taxon>
    </lineage>
</organism>
<dbReference type="PROSITE" id="PS51096">
    <property type="entry name" value="PTS_EIIA_TYPE_4"/>
    <property type="match status" value="1"/>
</dbReference>
<evidence type="ECO:0000259" key="4">
    <source>
        <dbReference type="PROSITE" id="PS50045"/>
    </source>
</evidence>
<gene>
    <name evidence="8" type="primary">luxO_1</name>
    <name evidence="7" type="ORF">DO83_08690</name>
    <name evidence="8" type="ORF">ERS852571_00109</name>
</gene>
<proteinExistence type="predicted"/>
<evidence type="ECO:0000259" key="5">
    <source>
        <dbReference type="PROSITE" id="PS51096"/>
    </source>
</evidence>
<dbReference type="Gene3D" id="3.40.50.510">
    <property type="entry name" value="Phosphotransferase system, mannose-type IIA component"/>
    <property type="match status" value="1"/>
</dbReference>
<evidence type="ECO:0000313" key="7">
    <source>
        <dbReference type="EMBL" id="AQP39654.1"/>
    </source>
</evidence>
<feature type="domain" description="PRD" evidence="6">
    <location>
        <begin position="465"/>
        <end position="571"/>
    </location>
</feature>
<dbReference type="InterPro" id="IPR027417">
    <property type="entry name" value="P-loop_NTPase"/>
</dbReference>
<dbReference type="Gene3D" id="3.40.50.300">
    <property type="entry name" value="P-loop containing nucleotide triphosphate hydrolases"/>
    <property type="match status" value="1"/>
</dbReference>
<sequence>MLKDSIIQYVKENTAKISLEELDTVLTAEAIAGYFQVKRNTVSYYLNQEIGKTFFKINTRPVRFLDKKVFEKNFFTVSKDVYASVNDLLDENKRKNGIQKEEKQEINFVEEQDVFQNLIGSNGSLKNPIEQMKTSIFYPNTSLPVFLHGPTGSGKSFMARKIYEFAVQEGILKPDAPFIIMNCAQYVNNIELLSSNLFGYVKGAFTGAYATTKGLLEAADGGMLFLDEVHRLNSESQEKLFVFLDQGIFRRMGESEGWHKAKVRMVMATTENLESNFLDTFLRRIPIVVQIPSLRERGEQERLQFIYHFFIEESKVLDKKMKVSGNVIEALLNHLYQGNIGDLENKIKFICATAYAKKKRKNEIDIHLEHLPEDVLKGIAEKAENKIGNYDTVEIYPNAPIQEILSGDKNGKDYHQELFEKLIAIFGEFRSQNYAKEQFEKRCMHTVNDVLDCLIYNQNSENENTMRKYIVNSVQEAFRYVEYSCNVQFGGNSLHAITAYFFCMNQHFRKQNIFIPNELMQYILEEYPKEIHIAKRILNMLSSKMDIVSTQEDLIPLTIYIRSLLNVSLSRKRPRAVILAHGYATASSVADVANRILDENIFESVDMPIEKNVSDVVQWMKEYVEKNDVSHGIILMVDMGSLREIYRSFEENLKSPLVVMNNISTQMAIMAGELIQKEEKLEDIVRILEEENETEYKIIYPQIQKQKTILTCCITGTGTAEQIRLLIENSIPKEMDIQVISYDYDQLQNVEIVKGIYQKCEVLGIVGTKNPQIGQEKFIPLEQLVSGAATEQMINMLKNVADAVSMEKLNDNLIRNFSMNRLLGFLTILDTEKILMHIEEAMKQYEFLTGRKLKNSTKINLFIHVGCLTERLIRNSAIEDYPEKDKFQKIHKKEIRQIQAAFSVIEKTYSVKIPISEIGYIYDILAGI</sequence>
<name>A0A173QZI3_ANAHA</name>
<dbReference type="SUPFAM" id="SSF53062">
    <property type="entry name" value="PTS system fructose IIA component-like"/>
    <property type="match status" value="1"/>
</dbReference>
<dbReference type="InterPro" id="IPR025943">
    <property type="entry name" value="Sigma_54_int_dom_ATP-bd_2"/>
</dbReference>
<evidence type="ECO:0000313" key="10">
    <source>
        <dbReference type="Proteomes" id="UP000188159"/>
    </source>
</evidence>
<dbReference type="GO" id="GO:0016020">
    <property type="term" value="C:membrane"/>
    <property type="evidence" value="ECO:0007669"/>
    <property type="project" value="InterPro"/>
</dbReference>
<evidence type="ECO:0000256" key="1">
    <source>
        <dbReference type="ARBA" id="ARBA00022679"/>
    </source>
</evidence>
<keyword evidence="2" id="KW-0547">Nucleotide-binding</keyword>
<accession>A0A173QZI3</accession>
<dbReference type="PANTHER" id="PTHR32071">
    <property type="entry name" value="TRANSCRIPTIONAL REGULATORY PROTEIN"/>
    <property type="match status" value="1"/>
</dbReference>
<evidence type="ECO:0000313" key="9">
    <source>
        <dbReference type="Proteomes" id="UP000095553"/>
    </source>
</evidence>
<dbReference type="Pfam" id="PF00874">
    <property type="entry name" value="PRD"/>
    <property type="match status" value="2"/>
</dbReference>
<dbReference type="SMART" id="SM00382">
    <property type="entry name" value="AAA"/>
    <property type="match status" value="1"/>
</dbReference>
<dbReference type="PANTHER" id="PTHR32071:SF38">
    <property type="entry name" value="PSP OPERON TRANSCRIPTIONAL ACTIVATOR"/>
    <property type="match status" value="1"/>
</dbReference>
<dbReference type="InterPro" id="IPR036662">
    <property type="entry name" value="PTS_EIIA_man-typ_sf"/>
</dbReference>
<dbReference type="SUPFAM" id="SSF63520">
    <property type="entry name" value="PTS-regulatory domain, PRD"/>
    <property type="match status" value="2"/>
</dbReference>
<dbReference type="Proteomes" id="UP000095553">
    <property type="component" value="Unassembled WGS sequence"/>
</dbReference>
<dbReference type="EMBL" id="CYXY01000001">
    <property type="protein sequence ID" value="CUM71032.1"/>
    <property type="molecule type" value="Genomic_DNA"/>
</dbReference>
<dbReference type="Pfam" id="PF00158">
    <property type="entry name" value="Sigma54_activat"/>
    <property type="match status" value="1"/>
</dbReference>
<dbReference type="InterPro" id="IPR003593">
    <property type="entry name" value="AAA+_ATPase"/>
</dbReference>
<dbReference type="PROSITE" id="PS50045">
    <property type="entry name" value="SIGMA54_INTERACT_4"/>
    <property type="match status" value="1"/>
</dbReference>
<dbReference type="Gene3D" id="1.10.8.60">
    <property type="match status" value="1"/>
</dbReference>
<reference evidence="8 9" key="1">
    <citation type="submission" date="2015-09" db="EMBL/GenBank/DDBJ databases">
        <authorList>
            <consortium name="Pathogen Informatics"/>
        </authorList>
    </citation>
    <scope>NUCLEOTIDE SEQUENCE [LARGE SCALE GENOMIC DNA]</scope>
    <source>
        <strain evidence="8 9">2789STDY5834959</strain>
    </source>
</reference>
<dbReference type="Proteomes" id="UP000188159">
    <property type="component" value="Chromosome"/>
</dbReference>
<dbReference type="SUPFAM" id="SSF52540">
    <property type="entry name" value="P-loop containing nucleoside triphosphate hydrolases"/>
    <property type="match status" value="1"/>
</dbReference>